<keyword evidence="1" id="KW-0235">DNA replication</keyword>
<evidence type="ECO:0000256" key="2">
    <source>
        <dbReference type="ARBA" id="ARBA00023016"/>
    </source>
</evidence>
<dbReference type="InterPro" id="IPR021451">
    <property type="entry name" value="DUF3102"/>
</dbReference>
<comment type="caution">
    <text evidence="4">The sequence shown here is derived from an EMBL/GenBank/DDBJ whole genome shotgun (WGS) entry which is preliminary data.</text>
</comment>
<dbReference type="Pfam" id="PF11300">
    <property type="entry name" value="DUF3102"/>
    <property type="match status" value="1"/>
</dbReference>
<dbReference type="Gene3D" id="1.10.287.110">
    <property type="entry name" value="DnaJ domain"/>
    <property type="match status" value="1"/>
</dbReference>
<dbReference type="Pfam" id="PF00226">
    <property type="entry name" value="DnaJ"/>
    <property type="match status" value="1"/>
</dbReference>
<reference evidence="4 5" key="1">
    <citation type="submission" date="2018-06" db="EMBL/GenBank/DDBJ databases">
        <title>Freshwater and sediment microbial communities from various areas in North America, analyzing microbe dynamics in response to fracking.</title>
        <authorList>
            <person name="Lamendella R."/>
        </authorList>
    </citation>
    <scope>NUCLEOTIDE SEQUENCE [LARGE SCALE GENOMIC DNA]</scope>
    <source>
        <strain evidence="4 5">NG-13</strain>
    </source>
</reference>
<proteinExistence type="predicted"/>
<sequence length="309" mass="34494">MESAVKQKVFAADLPSIERRLAEIEQLDRQHALEKGMLLKHVRDYDLTHGQWLRWLETVGIGERTAQRYIQAHEQFGNTTHASGLSVSALFDLIQLPPDINRSMFVSSPQPIPSTGERKLVTDMSRDEVREVVRAAREAQGLAKRKQPRTATVKPANGFSDVWGALDSLIAALTPFEKETIESLPLSLTRRVMSLAPQTRTIVLDVASKLSSIVFTDNIEEIMRDAGQGVSPHLIASKYVVKPDAQSLNGIIISPYEILGLNFGENDTAVRRRYRDLSKKVHPDVGGSELLFKLVNKAYEAHSSGRWFA</sequence>
<dbReference type="RefSeq" id="WP_111620045.1">
    <property type="nucleotide sequence ID" value="NZ_QLLI01000006.1"/>
</dbReference>
<evidence type="ECO:0000256" key="1">
    <source>
        <dbReference type="ARBA" id="ARBA00022705"/>
    </source>
</evidence>
<name>A0ABX9BKA9_9BACL</name>
<dbReference type="SUPFAM" id="SSF46565">
    <property type="entry name" value="Chaperone J-domain"/>
    <property type="match status" value="1"/>
</dbReference>
<organism evidence="4 5">
    <name type="scientific">Paenibacillus pabuli</name>
    <dbReference type="NCBI Taxonomy" id="1472"/>
    <lineage>
        <taxon>Bacteria</taxon>
        <taxon>Bacillati</taxon>
        <taxon>Bacillota</taxon>
        <taxon>Bacilli</taxon>
        <taxon>Bacillales</taxon>
        <taxon>Paenibacillaceae</taxon>
        <taxon>Paenibacillus</taxon>
    </lineage>
</organism>
<keyword evidence="5" id="KW-1185">Reference proteome</keyword>
<keyword evidence="2" id="KW-0346">Stress response</keyword>
<accession>A0ABX9BKA9</accession>
<dbReference type="SMART" id="SM00271">
    <property type="entry name" value="DnaJ"/>
    <property type="match status" value="1"/>
</dbReference>
<gene>
    <name evidence="4" type="ORF">DET54_106231</name>
</gene>
<dbReference type="Proteomes" id="UP000248827">
    <property type="component" value="Unassembled WGS sequence"/>
</dbReference>
<dbReference type="EMBL" id="QLLI01000006">
    <property type="protein sequence ID" value="RAI96873.1"/>
    <property type="molecule type" value="Genomic_DNA"/>
</dbReference>
<evidence type="ECO:0000259" key="3">
    <source>
        <dbReference type="PROSITE" id="PS50076"/>
    </source>
</evidence>
<evidence type="ECO:0000313" key="5">
    <source>
        <dbReference type="Proteomes" id="UP000248827"/>
    </source>
</evidence>
<evidence type="ECO:0000313" key="4">
    <source>
        <dbReference type="EMBL" id="RAI96873.1"/>
    </source>
</evidence>
<dbReference type="CDD" id="cd06257">
    <property type="entry name" value="DnaJ"/>
    <property type="match status" value="1"/>
</dbReference>
<dbReference type="PROSITE" id="PS50076">
    <property type="entry name" value="DNAJ_2"/>
    <property type="match status" value="1"/>
</dbReference>
<dbReference type="InterPro" id="IPR036869">
    <property type="entry name" value="J_dom_sf"/>
</dbReference>
<dbReference type="InterPro" id="IPR001623">
    <property type="entry name" value="DnaJ_domain"/>
</dbReference>
<protein>
    <submittedName>
        <fullName evidence="4">DnaJ-like protein</fullName>
    </submittedName>
</protein>
<feature type="domain" description="J" evidence="3">
    <location>
        <begin position="254"/>
        <end position="307"/>
    </location>
</feature>